<dbReference type="GO" id="GO:0012505">
    <property type="term" value="C:endomembrane system"/>
    <property type="evidence" value="ECO:0007669"/>
    <property type="project" value="TreeGrafter"/>
</dbReference>
<feature type="region of interest" description="Disordered" evidence="16">
    <location>
        <begin position="1006"/>
        <end position="1047"/>
    </location>
</feature>
<dbReference type="InterPro" id="IPR057992">
    <property type="entry name" value="TPR_SYVN1_N"/>
</dbReference>
<dbReference type="GO" id="GO:0043161">
    <property type="term" value="P:proteasome-mediated ubiquitin-dependent protein catabolic process"/>
    <property type="evidence" value="ECO:0007669"/>
    <property type="project" value="TreeGrafter"/>
</dbReference>
<feature type="region of interest" description="Disordered" evidence="16">
    <location>
        <begin position="568"/>
        <end position="587"/>
    </location>
</feature>
<feature type="transmembrane region" description="Helical" evidence="17">
    <location>
        <begin position="114"/>
        <end position="133"/>
    </location>
</feature>
<organism evidence="19 20">
    <name type="scientific">Babesia ovis</name>
    <dbReference type="NCBI Taxonomy" id="5869"/>
    <lineage>
        <taxon>Eukaryota</taxon>
        <taxon>Sar</taxon>
        <taxon>Alveolata</taxon>
        <taxon>Apicomplexa</taxon>
        <taxon>Aconoidasida</taxon>
        <taxon>Piroplasmida</taxon>
        <taxon>Babesiidae</taxon>
        <taxon>Babesia</taxon>
    </lineage>
</organism>
<dbReference type="Pfam" id="PF25563">
    <property type="entry name" value="TPR_SYVN1_N"/>
    <property type="match status" value="1"/>
</dbReference>
<evidence type="ECO:0000256" key="12">
    <source>
        <dbReference type="ARBA" id="ARBA00022833"/>
    </source>
</evidence>
<comment type="caution">
    <text evidence="19">The sequence shown here is derived from an EMBL/GenBank/DDBJ whole genome shotgun (WGS) entry which is preliminary data.</text>
</comment>
<feature type="region of interest" description="Disordered" evidence="16">
    <location>
        <begin position="438"/>
        <end position="477"/>
    </location>
</feature>
<keyword evidence="12" id="KW-0862">Zinc</keyword>
<feature type="region of interest" description="Disordered" evidence="16">
    <location>
        <begin position="789"/>
        <end position="820"/>
    </location>
</feature>
<proteinExistence type="inferred from homology"/>
<feature type="compositionally biased region" description="Polar residues" evidence="16">
    <location>
        <begin position="615"/>
        <end position="625"/>
    </location>
</feature>
<evidence type="ECO:0000256" key="2">
    <source>
        <dbReference type="ARBA" id="ARBA00004477"/>
    </source>
</evidence>
<feature type="region of interest" description="Disordered" evidence="16">
    <location>
        <begin position="604"/>
        <end position="626"/>
    </location>
</feature>
<dbReference type="GO" id="GO:0008270">
    <property type="term" value="F:zinc ion binding"/>
    <property type="evidence" value="ECO:0007669"/>
    <property type="project" value="UniProtKB-KW"/>
</dbReference>
<dbReference type="InterPro" id="IPR001841">
    <property type="entry name" value="Znf_RING"/>
</dbReference>
<feature type="transmembrane region" description="Helical" evidence="17">
    <location>
        <begin position="54"/>
        <end position="74"/>
    </location>
</feature>
<dbReference type="InterPro" id="IPR013083">
    <property type="entry name" value="Znf_RING/FYVE/PHD"/>
</dbReference>
<dbReference type="GO" id="GO:0061630">
    <property type="term" value="F:ubiquitin protein ligase activity"/>
    <property type="evidence" value="ECO:0007669"/>
    <property type="project" value="TreeGrafter"/>
</dbReference>
<keyword evidence="20" id="KW-1185">Reference proteome</keyword>
<reference evidence="19" key="1">
    <citation type="submission" date="2019-12" db="EMBL/GenBank/DDBJ databases">
        <title>Genome sequence of Babesia ovis.</title>
        <authorList>
            <person name="Yamagishi J."/>
            <person name="Sevinc F."/>
            <person name="Xuan X."/>
        </authorList>
    </citation>
    <scope>NUCLEOTIDE SEQUENCE</scope>
    <source>
        <strain evidence="19">Selcuk</strain>
    </source>
</reference>
<feature type="transmembrane region" description="Helical" evidence="17">
    <location>
        <begin position="12"/>
        <end position="34"/>
    </location>
</feature>
<dbReference type="InterPro" id="IPR058051">
    <property type="entry name" value="Znf_RING_synoviolin"/>
</dbReference>
<evidence type="ECO:0000256" key="13">
    <source>
        <dbReference type="ARBA" id="ARBA00022989"/>
    </source>
</evidence>
<evidence type="ECO:0000256" key="11">
    <source>
        <dbReference type="ARBA" id="ARBA00022824"/>
    </source>
</evidence>
<dbReference type="EMBL" id="BLIY01000010">
    <property type="protein sequence ID" value="GFE54192.1"/>
    <property type="molecule type" value="Genomic_DNA"/>
</dbReference>
<feature type="transmembrane region" description="Helical" evidence="17">
    <location>
        <begin position="86"/>
        <end position="102"/>
    </location>
</feature>
<dbReference type="OrthoDB" id="8062037at2759"/>
<keyword evidence="6" id="KW-0808">Transferase</keyword>
<keyword evidence="8" id="KW-0479">Metal-binding</keyword>
<feature type="compositionally biased region" description="Acidic residues" evidence="16">
    <location>
        <begin position="439"/>
        <end position="450"/>
    </location>
</feature>
<evidence type="ECO:0000256" key="7">
    <source>
        <dbReference type="ARBA" id="ARBA00022692"/>
    </source>
</evidence>
<evidence type="ECO:0000256" key="14">
    <source>
        <dbReference type="ARBA" id="ARBA00023136"/>
    </source>
</evidence>
<keyword evidence="7 17" id="KW-0812">Transmembrane</keyword>
<protein>
    <recommendedName>
        <fullName evidence="5">RING-type E3 ubiquitin transferase</fullName>
        <ecNumber evidence="5">2.3.2.27</ecNumber>
    </recommendedName>
</protein>
<comment type="pathway">
    <text evidence="3">Protein modification; protein ubiquitination.</text>
</comment>
<evidence type="ECO:0000256" key="5">
    <source>
        <dbReference type="ARBA" id="ARBA00012483"/>
    </source>
</evidence>
<keyword evidence="13 17" id="KW-1133">Transmembrane helix</keyword>
<evidence type="ECO:0000256" key="1">
    <source>
        <dbReference type="ARBA" id="ARBA00000900"/>
    </source>
</evidence>
<evidence type="ECO:0000256" key="10">
    <source>
        <dbReference type="ARBA" id="ARBA00022786"/>
    </source>
</evidence>
<feature type="transmembrane region" description="Helical" evidence="17">
    <location>
        <begin position="145"/>
        <end position="162"/>
    </location>
</feature>
<dbReference type="InterPro" id="IPR050731">
    <property type="entry name" value="HRD1_E3_ubiq-ligases"/>
</dbReference>
<feature type="compositionally biased region" description="Basic and acidic residues" evidence="16">
    <location>
        <begin position="451"/>
        <end position="470"/>
    </location>
</feature>
<keyword evidence="9 15" id="KW-0863">Zinc-finger</keyword>
<dbReference type="Proteomes" id="UP001057455">
    <property type="component" value="Unassembled WGS sequence"/>
</dbReference>
<feature type="region of interest" description="Disordered" evidence="16">
    <location>
        <begin position="648"/>
        <end position="670"/>
    </location>
</feature>
<comment type="subcellular location">
    <subcellularLocation>
        <location evidence="2">Endoplasmic reticulum membrane</location>
        <topology evidence="2">Multi-pass membrane protein</topology>
    </subcellularLocation>
</comment>
<feature type="domain" description="RING-type" evidence="18">
    <location>
        <begin position="302"/>
        <end position="341"/>
    </location>
</feature>
<dbReference type="SMART" id="SM00184">
    <property type="entry name" value="RING"/>
    <property type="match status" value="1"/>
</dbReference>
<evidence type="ECO:0000256" key="9">
    <source>
        <dbReference type="ARBA" id="ARBA00022771"/>
    </source>
</evidence>
<evidence type="ECO:0000256" key="4">
    <source>
        <dbReference type="ARBA" id="ARBA00010089"/>
    </source>
</evidence>
<evidence type="ECO:0000256" key="16">
    <source>
        <dbReference type="SAM" id="MobiDB-lite"/>
    </source>
</evidence>
<feature type="compositionally biased region" description="Polar residues" evidence="16">
    <location>
        <begin position="651"/>
        <end position="663"/>
    </location>
</feature>
<evidence type="ECO:0000313" key="19">
    <source>
        <dbReference type="EMBL" id="GFE54192.1"/>
    </source>
</evidence>
<feature type="transmembrane region" description="Helical" evidence="17">
    <location>
        <begin position="221"/>
        <end position="246"/>
    </location>
</feature>
<dbReference type="SUPFAM" id="SSF57850">
    <property type="entry name" value="RING/U-box"/>
    <property type="match status" value="1"/>
</dbReference>
<dbReference type="PROSITE" id="PS51257">
    <property type="entry name" value="PROKAR_LIPOPROTEIN"/>
    <property type="match status" value="1"/>
</dbReference>
<accession>A0A9W5WVD2</accession>
<evidence type="ECO:0000256" key="6">
    <source>
        <dbReference type="ARBA" id="ARBA00022679"/>
    </source>
</evidence>
<dbReference type="Gene3D" id="3.30.40.10">
    <property type="entry name" value="Zinc/RING finger domain, C3HC4 (zinc finger)"/>
    <property type="match status" value="1"/>
</dbReference>
<evidence type="ECO:0000256" key="17">
    <source>
        <dbReference type="SAM" id="Phobius"/>
    </source>
</evidence>
<keyword evidence="14 17" id="KW-0472">Membrane</keyword>
<dbReference type="Pfam" id="PF13639">
    <property type="entry name" value="zf-RING_2"/>
    <property type="match status" value="1"/>
</dbReference>
<comment type="catalytic activity">
    <reaction evidence="1">
        <text>S-ubiquitinyl-[E2 ubiquitin-conjugating enzyme]-L-cysteine + [acceptor protein]-L-lysine = [E2 ubiquitin-conjugating enzyme]-L-cysteine + N(6)-ubiquitinyl-[acceptor protein]-L-lysine.</text>
        <dbReference type="EC" id="2.3.2.27"/>
    </reaction>
</comment>
<dbReference type="CDD" id="cd16479">
    <property type="entry name" value="RING-H2_synoviolin"/>
    <property type="match status" value="1"/>
</dbReference>
<dbReference type="EC" id="2.3.2.27" evidence="5"/>
<evidence type="ECO:0000313" key="20">
    <source>
        <dbReference type="Proteomes" id="UP001057455"/>
    </source>
</evidence>
<evidence type="ECO:0000256" key="8">
    <source>
        <dbReference type="ARBA" id="ARBA00022723"/>
    </source>
</evidence>
<sequence length="1285" mass="146197">MMETREQYWERYVLLSHLLLACSMGYVGLNASGFYDLVVFFMSNNGCVAALCNYIFMLFLFICYVIVRIFLGTLSQIEFEQLVDMARNYIMDAILFLILSKPRLNGQELPLINLVKYLCLLVALKSFHVLVYVRQSNLFQMDIPSFFTLMRYTTFLYILSMLDSYLLNTFWREFTWKDTFTIWMMFEVFAMSMVCLFTSMRLMINMLDFAYDSGLKNKTTILFYLELAHDLMSLISFSVFMVIFYVHNPNHIPAYMLIDIIHVVKNLVDRVQMLMNYRKMVRSIETRYAKPTEAEMERDGTCIICRDDFDEDCRKIDCGHIFHLTCLKSWLFQHSTCPTCRAPIENQEPRSTTEYSATQLLLDVERRIRRSWRRIWRGAYNMARRLFVRKRKRMEPNVSNDQMVSRSTDWCTSMEDTMEQKHVVYEFWLKRLETSGGNDDIDNNCEGDDLDNSKVGDKDTNRNDGDKDNSKGGYMDTTKRRGDIIANFADGKCPYCTTEDNNDLSGKNDSSMKEVLPIDLESHGSLPMSPKLNPVESIHSELTDDTPLSPALIRGCSQLSAENILNSIESGNTPMNAGLDNETQKPKRRRSFLKTWFKKRFSRSSFDSNDSRDSAQSGSSETSSCVADRSKRLRKLFSAGFEFKRRGSGTKCASQENNSQTILGEQPDICRNIGDPKDEITVDNPLGSRDVIASADSLTERVEVIETTDNVDINENESANRKQDKSVITDETQATESPNIVYKLELPIWVGDDVGEENSPNLHARAGMIKLMRKLRFLRNKLEKILADRRAAESEDTEPTTNVTTTTERQGESSSSVVPDQNDIGLILDETGSGLIPDETSSAVIQDDAVNAVLPNGSQESNGPPELHISNDRNILQQTIFSRLMTGWSELTRRFTTDNANEDPVEREESLIETNDETVLNTAGSINDTVVAEGETVTKADDTVVYNKVEDTEDNTTDTQSPEERLAMIRRIRLAKLAGENYDESESKKDVKDYVPPRCAICHPLQSEPSISLDDETAGKPQNTDVNNDESQAETLNATTTQSSDSANTVADPAWVEHLYPTFPPAANTDETSPTTNDNTMPNDSVQFGGVINLWSLVGNDGNAQYRPRRNRSHSAAHIEAVNKLIQELQNLDELNFDLLLPTNREWDDQFLSILTENRIPEYKREFFLSYCKMMRLWYLCSMAIGIHDPLNGSTFDTAELRMDNAGNETFRNLLKKIYASVSGHRVSSTMLKELHEKFMKRSVNYQECVIRLGNSGIPVDLVDAMVINVSLMDAIVSSEIMKLK</sequence>
<feature type="transmembrane region" description="Helical" evidence="17">
    <location>
        <begin position="182"/>
        <end position="200"/>
    </location>
</feature>
<feature type="compositionally biased region" description="Low complexity" evidence="16">
    <location>
        <begin position="799"/>
        <end position="808"/>
    </location>
</feature>
<dbReference type="PANTHER" id="PTHR22763">
    <property type="entry name" value="RING ZINC FINGER PROTEIN"/>
    <property type="match status" value="1"/>
</dbReference>
<name>A0A9W5WVD2_BABOV</name>
<evidence type="ECO:0000259" key="18">
    <source>
        <dbReference type="PROSITE" id="PS50089"/>
    </source>
</evidence>
<evidence type="ECO:0000256" key="15">
    <source>
        <dbReference type="PROSITE-ProRule" id="PRU00175"/>
    </source>
</evidence>
<gene>
    <name evidence="19" type="ORF">BaOVIS_015960</name>
</gene>
<evidence type="ECO:0000256" key="3">
    <source>
        <dbReference type="ARBA" id="ARBA00004906"/>
    </source>
</evidence>
<keyword evidence="10" id="KW-0833">Ubl conjugation pathway</keyword>
<comment type="similarity">
    <text evidence="4">Belongs to the HRD1 family.</text>
</comment>
<feature type="compositionally biased region" description="Polar residues" evidence="16">
    <location>
        <begin position="1033"/>
        <end position="1047"/>
    </location>
</feature>
<dbReference type="PROSITE" id="PS50089">
    <property type="entry name" value="ZF_RING_2"/>
    <property type="match status" value="1"/>
</dbReference>
<keyword evidence="11" id="KW-0256">Endoplasmic reticulum</keyword>